<proteinExistence type="inferred from homology"/>
<reference evidence="3" key="1">
    <citation type="journal article" date="2021" name="PeerJ">
        <title>Extensive microbial diversity within the chicken gut microbiome revealed by metagenomics and culture.</title>
        <authorList>
            <person name="Gilroy R."/>
            <person name="Ravi A."/>
            <person name="Getino M."/>
            <person name="Pursley I."/>
            <person name="Horton D.L."/>
            <person name="Alikhan N.F."/>
            <person name="Baker D."/>
            <person name="Gharbi K."/>
            <person name="Hall N."/>
            <person name="Watson M."/>
            <person name="Adriaenssens E.M."/>
            <person name="Foster-Nyarko E."/>
            <person name="Jarju S."/>
            <person name="Secka A."/>
            <person name="Antonio M."/>
            <person name="Oren A."/>
            <person name="Chaudhuri R.R."/>
            <person name="La Ragione R."/>
            <person name="Hildebrand F."/>
            <person name="Pallen M.J."/>
        </authorList>
    </citation>
    <scope>NUCLEOTIDE SEQUENCE</scope>
    <source>
        <strain evidence="3">9264</strain>
    </source>
</reference>
<dbReference type="PROSITE" id="PS51257">
    <property type="entry name" value="PROKAR_LIPOPROTEIN"/>
    <property type="match status" value="1"/>
</dbReference>
<evidence type="ECO:0000256" key="1">
    <source>
        <dbReference type="ARBA" id="ARBA00006135"/>
    </source>
</evidence>
<dbReference type="CDD" id="cd06911">
    <property type="entry name" value="VirB9_CagX_TrbG"/>
    <property type="match status" value="1"/>
</dbReference>
<comment type="caution">
    <text evidence="3">The sequence shown here is derived from an EMBL/GenBank/DDBJ whole genome shotgun (WGS) entry which is preliminary data.</text>
</comment>
<organism evidence="3 4">
    <name type="scientific">Candidatus Paenalcaligenes intestinipullorum</name>
    <dbReference type="NCBI Taxonomy" id="2838718"/>
    <lineage>
        <taxon>Bacteria</taxon>
        <taxon>Pseudomonadati</taxon>
        <taxon>Pseudomonadota</taxon>
        <taxon>Betaproteobacteria</taxon>
        <taxon>Burkholderiales</taxon>
        <taxon>Alcaligenaceae</taxon>
        <taxon>Paenalcaligenes</taxon>
    </lineage>
</organism>
<dbReference type="InterPro" id="IPR038161">
    <property type="entry name" value="VirB9/CagX/TrbG_C_sf"/>
</dbReference>
<dbReference type="Proteomes" id="UP000823889">
    <property type="component" value="Unassembled WGS sequence"/>
</dbReference>
<sequence>MYKIVSGLAVGVGLLSGCAAPSDSSWWDPMGNEVTTHEHYQFDFAWGLAGDEAIAPLQLFNNNQQVWLQYAPMTAPPAVFALTKQGVTTLTPYQQGAYWVVDTTAASLWLRTNASNAWAFRTEGEALAKAHATALLHQGRIERD</sequence>
<accession>A0A9D2RFY7</accession>
<dbReference type="Gene3D" id="2.60.40.2500">
    <property type="match status" value="1"/>
</dbReference>
<evidence type="ECO:0000313" key="3">
    <source>
        <dbReference type="EMBL" id="HJD43687.1"/>
    </source>
</evidence>
<dbReference type="Pfam" id="PF03524">
    <property type="entry name" value="CagX"/>
    <property type="match status" value="1"/>
</dbReference>
<reference evidence="3" key="2">
    <citation type="submission" date="2021-04" db="EMBL/GenBank/DDBJ databases">
        <authorList>
            <person name="Gilroy R."/>
        </authorList>
    </citation>
    <scope>NUCLEOTIDE SEQUENCE</scope>
    <source>
        <strain evidence="3">9264</strain>
    </source>
</reference>
<keyword evidence="2" id="KW-0732">Signal</keyword>
<evidence type="ECO:0000256" key="2">
    <source>
        <dbReference type="ARBA" id="ARBA00022729"/>
    </source>
</evidence>
<protein>
    <submittedName>
        <fullName evidence="3">TrbG/VirB9 family P-type conjugative transfer protein</fullName>
    </submittedName>
</protein>
<dbReference type="InterPro" id="IPR033645">
    <property type="entry name" value="VirB9/CagX/TrbG_C"/>
</dbReference>
<dbReference type="AlphaFoldDB" id="A0A9D2RFY7"/>
<gene>
    <name evidence="3" type="ORF">H9906_01490</name>
</gene>
<dbReference type="InterPro" id="IPR010258">
    <property type="entry name" value="Conjugal_tfr_TrbG/VirB9/CagX"/>
</dbReference>
<evidence type="ECO:0000313" key="4">
    <source>
        <dbReference type="Proteomes" id="UP000823889"/>
    </source>
</evidence>
<name>A0A9D2RFY7_9BURK</name>
<dbReference type="EMBL" id="DWUQ01000029">
    <property type="protein sequence ID" value="HJD43687.1"/>
    <property type="molecule type" value="Genomic_DNA"/>
</dbReference>
<comment type="similarity">
    <text evidence="1">Belongs to the TrbG/VirB9 family.</text>
</comment>